<reference evidence="2 3" key="1">
    <citation type="submission" date="2018-05" db="EMBL/GenBank/DDBJ databases">
        <title>Complete genome sequence of Arcticibacterium luteifluviistationis SM1504T, a cytophagaceae bacterium isolated from Arctic surface seawater.</title>
        <authorList>
            <person name="Li Y."/>
            <person name="Qin Q.-L."/>
        </authorList>
    </citation>
    <scope>NUCLEOTIDE SEQUENCE [LARGE SCALE GENOMIC DNA]</scope>
    <source>
        <strain evidence="2 3">SM1504</strain>
    </source>
</reference>
<gene>
    <name evidence="2" type="ORF">DJ013_21135</name>
</gene>
<keyword evidence="3" id="KW-1185">Reference proteome</keyword>
<organism evidence="2 3">
    <name type="scientific">Arcticibacterium luteifluviistationis</name>
    <dbReference type="NCBI Taxonomy" id="1784714"/>
    <lineage>
        <taxon>Bacteria</taxon>
        <taxon>Pseudomonadati</taxon>
        <taxon>Bacteroidota</taxon>
        <taxon>Cytophagia</taxon>
        <taxon>Cytophagales</taxon>
        <taxon>Leadbetterellaceae</taxon>
        <taxon>Arcticibacterium</taxon>
    </lineage>
</organism>
<name>A0A2Z4GGY2_9BACT</name>
<dbReference type="OrthoDB" id="9997510at2"/>
<feature type="transmembrane region" description="Helical" evidence="1">
    <location>
        <begin position="40"/>
        <end position="57"/>
    </location>
</feature>
<evidence type="ECO:0000256" key="1">
    <source>
        <dbReference type="SAM" id="Phobius"/>
    </source>
</evidence>
<dbReference type="RefSeq" id="WP_111373917.1">
    <property type="nucleotide sequence ID" value="NZ_CP029480.1"/>
</dbReference>
<keyword evidence="1" id="KW-0812">Transmembrane</keyword>
<protein>
    <submittedName>
        <fullName evidence="2">Uncharacterized protein</fullName>
    </submittedName>
</protein>
<sequence length="209" mass="24154">MIDIAFVLGILGSLASIYSFLLTIVDFWGNNERGKARTSFLISILLIFATFGSFFFWSKHNANIDKDETLESKEILRKVDKPDWVKKDSFTLEGFESKKQILDGNLFVGKDFDKFLIGGANVEMISIAFRNEDGEKIKVVKNVEDGELSTYLFEDKYIEISYKDYLFIIQQIPEYNLPARTMSYNYEIYPAEALTMSLKTFKDFEEGRL</sequence>
<dbReference type="AlphaFoldDB" id="A0A2Z4GGY2"/>
<proteinExistence type="predicted"/>
<feature type="transmembrane region" description="Helical" evidence="1">
    <location>
        <begin position="6"/>
        <end position="28"/>
    </location>
</feature>
<accession>A0A2Z4GGY2</accession>
<keyword evidence="1" id="KW-1133">Transmembrane helix</keyword>
<keyword evidence="1" id="KW-0472">Membrane</keyword>
<dbReference type="KEGG" id="als:DJ013_21135"/>
<dbReference type="EMBL" id="CP029480">
    <property type="protein sequence ID" value="AWW00551.1"/>
    <property type="molecule type" value="Genomic_DNA"/>
</dbReference>
<dbReference type="Proteomes" id="UP000249873">
    <property type="component" value="Chromosome"/>
</dbReference>
<evidence type="ECO:0000313" key="2">
    <source>
        <dbReference type="EMBL" id="AWW00551.1"/>
    </source>
</evidence>
<evidence type="ECO:0000313" key="3">
    <source>
        <dbReference type="Proteomes" id="UP000249873"/>
    </source>
</evidence>